<dbReference type="RefSeq" id="XP_060279055.1">
    <property type="nucleotide sequence ID" value="XM_060429148.1"/>
</dbReference>
<dbReference type="PANTHER" id="PTHR40618:SF1">
    <property type="entry name" value="B-ZIP TRANSCRIPTION FACTOR (EUROFUNG)"/>
    <property type="match status" value="1"/>
</dbReference>
<dbReference type="AlphaFoldDB" id="A0AAJ0BRR6"/>
<evidence type="ECO:0000256" key="1">
    <source>
        <dbReference type="SAM" id="MobiDB-lite"/>
    </source>
</evidence>
<name>A0AAJ0BRR6_9PEZI</name>
<evidence type="ECO:0008006" key="4">
    <source>
        <dbReference type="Google" id="ProtNLM"/>
    </source>
</evidence>
<evidence type="ECO:0000313" key="2">
    <source>
        <dbReference type="EMBL" id="KAK1762842.1"/>
    </source>
</evidence>
<dbReference type="EMBL" id="MU839033">
    <property type="protein sequence ID" value="KAK1762842.1"/>
    <property type="molecule type" value="Genomic_DNA"/>
</dbReference>
<keyword evidence="3" id="KW-1185">Reference proteome</keyword>
<dbReference type="CDD" id="cd14686">
    <property type="entry name" value="bZIP"/>
    <property type="match status" value="1"/>
</dbReference>
<feature type="compositionally biased region" description="Basic and acidic residues" evidence="1">
    <location>
        <begin position="8"/>
        <end position="40"/>
    </location>
</feature>
<dbReference type="PANTHER" id="PTHR40618">
    <property type="entry name" value="B-ZIP TRANSCRIPTION FACTOR (EUROFUNG)-RELATED"/>
    <property type="match status" value="1"/>
</dbReference>
<comment type="caution">
    <text evidence="2">The sequence shown here is derived from an EMBL/GenBank/DDBJ whole genome shotgun (WGS) entry which is preliminary data.</text>
</comment>
<feature type="region of interest" description="Disordered" evidence="1">
    <location>
        <begin position="102"/>
        <end position="141"/>
    </location>
</feature>
<organism evidence="2 3">
    <name type="scientific">Phialemonium atrogriseum</name>
    <dbReference type="NCBI Taxonomy" id="1093897"/>
    <lineage>
        <taxon>Eukaryota</taxon>
        <taxon>Fungi</taxon>
        <taxon>Dikarya</taxon>
        <taxon>Ascomycota</taxon>
        <taxon>Pezizomycotina</taxon>
        <taxon>Sordariomycetes</taxon>
        <taxon>Sordariomycetidae</taxon>
        <taxon>Cephalothecales</taxon>
        <taxon>Cephalothecaceae</taxon>
        <taxon>Phialemonium</taxon>
    </lineage>
</organism>
<dbReference type="GeneID" id="85312335"/>
<protein>
    <recommendedName>
        <fullName evidence="4">BZIP domain-containing protein</fullName>
    </recommendedName>
</protein>
<dbReference type="Proteomes" id="UP001244011">
    <property type="component" value="Unassembled WGS sequence"/>
</dbReference>
<feature type="region of interest" description="Disordered" evidence="1">
    <location>
        <begin position="1"/>
        <end position="40"/>
    </location>
</feature>
<feature type="compositionally biased region" description="Basic and acidic residues" evidence="1">
    <location>
        <begin position="109"/>
        <end position="120"/>
    </location>
</feature>
<evidence type="ECO:0000313" key="3">
    <source>
        <dbReference type="Proteomes" id="UP001244011"/>
    </source>
</evidence>
<gene>
    <name evidence="2" type="ORF">QBC33DRAFT_551199</name>
</gene>
<sequence>MDTVIQEPAKKQRNPADEALKTRRERNRKAQDVFRKRRQAAEEAQRRRLQHLEEVVEEMSGVLVGFCDEMLENEEIARHPALMASLQRSAHRILALARSVDTDGVSKSSEADTINHEDQIPQRGSSSIKEPLPGHVHSSVPQASPSFDVEIDNMDNHLSDKTAPLNQRPLSPQTQHLLWAMNPFPLRLVETTLSRAYLFLNGDLHVPIEEIHRAFGTVLHLRTREQLAARMQWLLGPGRSDMYRAAGITQGSSTAHSSGTEALEEGFPHTFLSSLGDRISRGPSDADLVPGYPGNQAAQPEFLTAVGVQKQLEGLGAKMIDPDTMEISISSSSALSGSGVDKPDVALGAPPLLHSPRPKASAPLIMRLSVSLLTTNLAHVAVCLGKGPRYPRWEMGRAVQASVTLVRGGEGVARQ</sequence>
<reference evidence="2" key="1">
    <citation type="submission" date="2023-06" db="EMBL/GenBank/DDBJ databases">
        <title>Genome-scale phylogeny and comparative genomics of the fungal order Sordariales.</title>
        <authorList>
            <consortium name="Lawrence Berkeley National Laboratory"/>
            <person name="Hensen N."/>
            <person name="Bonometti L."/>
            <person name="Westerberg I."/>
            <person name="Brannstrom I.O."/>
            <person name="Guillou S."/>
            <person name="Cros-Aarteil S."/>
            <person name="Calhoun S."/>
            <person name="Haridas S."/>
            <person name="Kuo A."/>
            <person name="Mondo S."/>
            <person name="Pangilinan J."/>
            <person name="Riley R."/>
            <person name="Labutti K."/>
            <person name="Andreopoulos B."/>
            <person name="Lipzen A."/>
            <person name="Chen C."/>
            <person name="Yanf M."/>
            <person name="Daum C."/>
            <person name="Ng V."/>
            <person name="Clum A."/>
            <person name="Steindorff A."/>
            <person name="Ohm R."/>
            <person name="Martin F."/>
            <person name="Silar P."/>
            <person name="Natvig D."/>
            <person name="Lalanne C."/>
            <person name="Gautier V."/>
            <person name="Ament-Velasquez S.L."/>
            <person name="Kruys A."/>
            <person name="Hutchinson M.I."/>
            <person name="Powell A.J."/>
            <person name="Barry K."/>
            <person name="Miller A.N."/>
            <person name="Grigoriev I.V."/>
            <person name="Debuchy R."/>
            <person name="Gladieux P."/>
            <person name="Thoren M.H."/>
            <person name="Johannesson H."/>
        </authorList>
    </citation>
    <scope>NUCLEOTIDE SEQUENCE</scope>
    <source>
        <strain evidence="2">8032-3</strain>
    </source>
</reference>
<proteinExistence type="predicted"/>
<accession>A0AAJ0BRR6</accession>